<proteinExistence type="inferred from homology"/>
<feature type="compositionally biased region" description="Basic and acidic residues" evidence="2">
    <location>
        <begin position="108"/>
        <end position="119"/>
    </location>
</feature>
<evidence type="ECO:0000313" key="5">
    <source>
        <dbReference type="Proteomes" id="UP000553632"/>
    </source>
</evidence>
<dbReference type="AlphaFoldDB" id="A0A7J6Q2P6"/>
<comment type="catalytic activity">
    <reaction evidence="1">
        <text>cytidine(4) in tRNA(Pro) + S-adenosyl-L-methionine = 2'-O-methylcytidine(4) in tRNA(Pro) + S-adenosyl-L-homocysteine + H(+)</text>
        <dbReference type="Rhea" id="RHEA:32767"/>
        <dbReference type="Rhea" id="RHEA-COMP:10397"/>
        <dbReference type="Rhea" id="RHEA-COMP:10398"/>
        <dbReference type="ChEBI" id="CHEBI:15378"/>
        <dbReference type="ChEBI" id="CHEBI:57856"/>
        <dbReference type="ChEBI" id="CHEBI:59789"/>
        <dbReference type="ChEBI" id="CHEBI:74495"/>
        <dbReference type="ChEBI" id="CHEBI:82748"/>
        <dbReference type="EC" id="2.1.1.225"/>
    </reaction>
</comment>
<comment type="caution">
    <text evidence="4">The sequence shown here is derived from an EMBL/GenBank/DDBJ whole genome shotgun (WGS) entry which is preliminary data.</text>
</comment>
<comment type="similarity">
    <text evidence="1">Belongs to the methyltransferase TRM13 family.</text>
</comment>
<dbReference type="Pfam" id="PF05206">
    <property type="entry name" value="TRM13"/>
    <property type="match status" value="1"/>
</dbReference>
<comment type="function">
    <text evidence="1">tRNA methylase which 2'-O-methylates cytidine(4) in tRNA(Pro) and tRNA(Gly)(GCC), and adenosine(4) in tRNA(His).</text>
</comment>
<feature type="domain" description="Methyltransferase TRM13" evidence="3">
    <location>
        <begin position="320"/>
        <end position="546"/>
    </location>
</feature>
<feature type="region of interest" description="Disordered" evidence="2">
    <location>
        <begin position="74"/>
        <end position="165"/>
    </location>
</feature>
<accession>A0A7J6Q2P6</accession>
<comment type="catalytic activity">
    <reaction evidence="1">
        <text>cytidine(4) in tRNA(Gly)(GCC) + S-adenosyl-L-methionine = 2'-O-methylcytidine(4) in tRNA(Gly)(GCC) + S-adenosyl-L-homocysteine + H(+)</text>
        <dbReference type="Rhea" id="RHEA:43192"/>
        <dbReference type="Rhea" id="RHEA-COMP:10399"/>
        <dbReference type="Rhea" id="RHEA-COMP:10400"/>
        <dbReference type="ChEBI" id="CHEBI:15378"/>
        <dbReference type="ChEBI" id="CHEBI:57856"/>
        <dbReference type="ChEBI" id="CHEBI:59789"/>
        <dbReference type="ChEBI" id="CHEBI:74495"/>
        <dbReference type="ChEBI" id="CHEBI:82748"/>
        <dbReference type="EC" id="2.1.1.225"/>
    </reaction>
</comment>
<dbReference type="EMBL" id="JABANO010036007">
    <property type="protein sequence ID" value="KAF4702527.1"/>
    <property type="molecule type" value="Genomic_DNA"/>
</dbReference>
<feature type="compositionally biased region" description="Low complexity" evidence="2">
    <location>
        <begin position="75"/>
        <end position="94"/>
    </location>
</feature>
<feature type="compositionally biased region" description="Low complexity" evidence="2">
    <location>
        <begin position="129"/>
        <end position="162"/>
    </location>
</feature>
<sequence length="586" mass="63616">MLPIQLLLFRDTGQDDMALGKVLGALVNLFTTLHERMQEVLLRCPRLYSLLSMLCSLAIRILRRFLALVRRRKISPSPSQPGSGDSTAGDAAGGRPEVGGEGLRGRTRNKEGSSEEHRAALRSAIGHRSSSPSSPTSVTSVGEGDSGTATIDGTIDDTPTRGVPKRCSHLSFRDDRRCHLPALATSEFCELHHSDPCSSDRRRCPVCEVRLPTDAEAEHHCRGPDYGEGLAGKGYYSRDCNSGPMLCVADSEERRDIGNTEWQARILRQSEGCDETNPYQLEVGGLDTTVPSAVRRHYIRVEAVASRVAAILAAATRNGVTDLVLVEYQCEGAGLSSAIAERITTSLALSSDSKVTFLLVTNRSEGLPSSEACEAIESLRCGFTVAGVVVDLKDLCFNGLLQEFMRGANMPCIVVYSTHLCGADADLAVRSLSRSQGCTEERCASLVTTSCCHNLCQWSHFVGRAPWIRQLGLSHSDFLGCVGLRRYLLSNARSITSKLSQRAVFVPQVEASAWATSEDTPDKRAAVGRAASRLIDAARIIAVKESDDFSLWTDVKLYELRCGAEADGDLLLEFVADFTEEPHDCS</sequence>
<keyword evidence="1" id="KW-0819">tRNA processing</keyword>
<dbReference type="InterPro" id="IPR039044">
    <property type="entry name" value="Trm13"/>
</dbReference>
<keyword evidence="5" id="KW-1185">Reference proteome</keyword>
<dbReference type="InterPro" id="IPR007871">
    <property type="entry name" value="Methyltransferase_TRM13"/>
</dbReference>
<dbReference type="GO" id="GO:0106050">
    <property type="term" value="F:tRNA 2'-O-methyltransferase activity"/>
    <property type="evidence" value="ECO:0007669"/>
    <property type="project" value="UniProtKB-UniRule"/>
</dbReference>
<dbReference type="Proteomes" id="UP000553632">
    <property type="component" value="Unassembled WGS sequence"/>
</dbReference>
<keyword evidence="1" id="KW-0479">Metal-binding</keyword>
<keyword evidence="1" id="KW-0862">Zinc</keyword>
<name>A0A7J6Q2P6_PEROL</name>
<gene>
    <name evidence="4" type="ORF">FOZ63_014664</name>
</gene>
<dbReference type="PANTHER" id="PTHR12998">
    <property type="entry name" value="TRNA:M(4)X MODIFICATION ENZYME TRM13 HOMOLOG"/>
    <property type="match status" value="1"/>
</dbReference>
<dbReference type="EC" id="2.1.1.225" evidence="1"/>
<organism evidence="4 5">
    <name type="scientific">Perkinsus olseni</name>
    <name type="common">Perkinsus atlanticus</name>
    <dbReference type="NCBI Taxonomy" id="32597"/>
    <lineage>
        <taxon>Eukaryota</taxon>
        <taxon>Sar</taxon>
        <taxon>Alveolata</taxon>
        <taxon>Perkinsozoa</taxon>
        <taxon>Perkinsea</taxon>
        <taxon>Perkinsida</taxon>
        <taxon>Perkinsidae</taxon>
        <taxon>Perkinsus</taxon>
    </lineage>
</organism>
<dbReference type="GO" id="GO:0030488">
    <property type="term" value="P:tRNA methylation"/>
    <property type="evidence" value="ECO:0007669"/>
    <property type="project" value="InterPro"/>
</dbReference>
<evidence type="ECO:0000256" key="2">
    <source>
        <dbReference type="SAM" id="MobiDB-lite"/>
    </source>
</evidence>
<comment type="catalytic activity">
    <reaction evidence="1">
        <text>adenosine(4) in tRNA(His) + S-adenosyl-L-methionine = 2'-O-methyladenosine(4) in tRNA(His) + S-adenosyl-L-homocysteine + H(+)</text>
        <dbReference type="Rhea" id="RHEA:43196"/>
        <dbReference type="Rhea" id="RHEA-COMP:10401"/>
        <dbReference type="Rhea" id="RHEA-COMP:10402"/>
        <dbReference type="ChEBI" id="CHEBI:15378"/>
        <dbReference type="ChEBI" id="CHEBI:57856"/>
        <dbReference type="ChEBI" id="CHEBI:59789"/>
        <dbReference type="ChEBI" id="CHEBI:74411"/>
        <dbReference type="ChEBI" id="CHEBI:74477"/>
        <dbReference type="EC" id="2.1.1.225"/>
    </reaction>
</comment>
<protein>
    <recommendedName>
        <fullName evidence="1">tRNA:m(4)X modification enzyme TRM13</fullName>
        <ecNumber evidence="1">2.1.1.225</ecNumber>
    </recommendedName>
</protein>
<dbReference type="PANTHER" id="PTHR12998:SF0">
    <property type="entry name" value="TRNA:M(4)X MODIFICATION ENZYME TRM13 HOMOLOG"/>
    <property type="match status" value="1"/>
</dbReference>
<keyword evidence="1" id="KW-0489">Methyltransferase</keyword>
<reference evidence="4 5" key="1">
    <citation type="submission" date="2020-04" db="EMBL/GenBank/DDBJ databases">
        <title>Perkinsus olseni comparative genomics.</title>
        <authorList>
            <person name="Bogema D.R."/>
        </authorList>
    </citation>
    <scope>NUCLEOTIDE SEQUENCE [LARGE SCALE GENOMIC DNA]</scope>
    <source>
        <strain evidence="4 5">ATCC PRA-207</strain>
    </source>
</reference>
<keyword evidence="1" id="KW-0863">Zinc-finger</keyword>
<evidence type="ECO:0000259" key="3">
    <source>
        <dbReference type="Pfam" id="PF05206"/>
    </source>
</evidence>
<evidence type="ECO:0000313" key="4">
    <source>
        <dbReference type="EMBL" id="KAF4702527.1"/>
    </source>
</evidence>
<keyword evidence="1" id="KW-0808">Transferase</keyword>
<keyword evidence="1" id="KW-0949">S-adenosyl-L-methionine</keyword>
<dbReference type="GO" id="GO:0008270">
    <property type="term" value="F:zinc ion binding"/>
    <property type="evidence" value="ECO:0007669"/>
    <property type="project" value="UniProtKB-KW"/>
</dbReference>
<evidence type="ECO:0000256" key="1">
    <source>
        <dbReference type="RuleBase" id="RU367103"/>
    </source>
</evidence>